<keyword evidence="2" id="KW-0964">Secreted</keyword>
<dbReference type="PANTHER" id="PTHR47333:SF4">
    <property type="entry name" value="EGF-LIKE DOMAIN-CONTAINING PROTEIN"/>
    <property type="match status" value="1"/>
</dbReference>
<reference evidence="13" key="2">
    <citation type="submission" date="2025-09" db="UniProtKB">
        <authorList>
            <consortium name="Ensembl"/>
        </authorList>
    </citation>
    <scope>IDENTIFICATION</scope>
</reference>
<keyword evidence="14" id="KW-1185">Reference proteome</keyword>
<feature type="domain" description="TB" evidence="12">
    <location>
        <begin position="96"/>
        <end position="149"/>
    </location>
</feature>
<dbReference type="PROSITE" id="PS01187">
    <property type="entry name" value="EGF_CA"/>
    <property type="match status" value="2"/>
</dbReference>
<keyword evidence="8" id="KW-0325">Glycoprotein</keyword>
<dbReference type="Pfam" id="PF00008">
    <property type="entry name" value="EGF"/>
    <property type="match status" value="1"/>
</dbReference>
<evidence type="ECO:0000256" key="2">
    <source>
        <dbReference type="ARBA" id="ARBA00022525"/>
    </source>
</evidence>
<dbReference type="PANTHER" id="PTHR47333">
    <property type="entry name" value="VON WILLEBRAND FACTOR C AND EGF DOMAIN-CONTAINING PROTEIN"/>
    <property type="match status" value="1"/>
</dbReference>
<dbReference type="Pfam" id="PF07645">
    <property type="entry name" value="EGF_CA"/>
    <property type="match status" value="2"/>
</dbReference>
<comment type="subcellular location">
    <subcellularLocation>
        <location evidence="1">Secreted</location>
        <location evidence="1">Extracellular space</location>
        <location evidence="1">Extracellular matrix</location>
    </subcellularLocation>
</comment>
<dbReference type="InterPro" id="IPR036773">
    <property type="entry name" value="TB_dom_sf"/>
</dbReference>
<dbReference type="InterPro" id="IPR009030">
    <property type="entry name" value="Growth_fac_rcpt_cys_sf"/>
</dbReference>
<evidence type="ECO:0000256" key="1">
    <source>
        <dbReference type="ARBA" id="ARBA00004498"/>
    </source>
</evidence>
<dbReference type="InterPro" id="IPR000152">
    <property type="entry name" value="EGF-type_Asp/Asn_hydroxyl_site"/>
</dbReference>
<evidence type="ECO:0000256" key="4">
    <source>
        <dbReference type="ARBA" id="ARBA00022536"/>
    </source>
</evidence>
<keyword evidence="4 9" id="KW-0245">EGF-like domain</keyword>
<dbReference type="FunFam" id="2.10.25.10:FF:000056">
    <property type="entry name" value="Latent-transforming growth factor beta-binding protein 3 isoform 2"/>
    <property type="match status" value="1"/>
</dbReference>
<evidence type="ECO:0008006" key="15">
    <source>
        <dbReference type="Google" id="ProtNLM"/>
    </source>
</evidence>
<dbReference type="SUPFAM" id="SSF57196">
    <property type="entry name" value="EGF/Laminin"/>
    <property type="match status" value="2"/>
</dbReference>
<comment type="caution">
    <text evidence="9">Lacks conserved residue(s) required for the propagation of feature annotation.</text>
</comment>
<feature type="region of interest" description="Disordered" evidence="10">
    <location>
        <begin position="201"/>
        <end position="237"/>
    </location>
</feature>
<dbReference type="Pfam" id="PF00683">
    <property type="entry name" value="TB"/>
    <property type="match status" value="1"/>
</dbReference>
<dbReference type="FunFam" id="2.10.25.10:FF:000046">
    <property type="entry name" value="Latent-transforming growth factor beta-binding protein 1 isoform x2"/>
    <property type="match status" value="1"/>
</dbReference>
<name>A0A8C3G3Q8_CYCLU</name>
<dbReference type="InterPro" id="IPR018097">
    <property type="entry name" value="EGF_Ca-bd_CS"/>
</dbReference>
<sequence length="370" mass="41344">MFGSDICKNGQCSNLFSTYTCYCRSGFYYDNIRLECVDYDECGFGNACEDGECVNTAGSFNCFCSPPLVLDSTHQRCIGLNATEETLEPGHDVHMDICWQHLEGDNICSQPLQGRRSTYTECCCLWGIAWSGQCAFCPRKDSDDYAVMCNLPRRGETDSLRERPGYEYGLEGPEEPFVPPYWDSYGGPAGPYDIPDGIPLFNDNDYSVQQPPSRVPIPRPREQQPRPQTADRQSKHLPAKEPGVYFSNFPYFCVQSDRYDGFEGLRAEECGILNGCENGRCVRVREGYTCDCFDGYELDLNKMACLDINECEDISDKVPLCQNGQCTNTEGSYKCTCLPGFLASAEPHKCIPEIPAIPEIPESGLVETGN</sequence>
<dbReference type="PROSITE" id="PS00010">
    <property type="entry name" value="ASX_HYDROXYL"/>
    <property type="match status" value="1"/>
</dbReference>
<keyword evidence="3" id="KW-0272">Extracellular matrix</keyword>
<dbReference type="Gene3D" id="2.10.25.10">
    <property type="entry name" value="Laminin"/>
    <property type="match status" value="4"/>
</dbReference>
<dbReference type="PROSITE" id="PS50026">
    <property type="entry name" value="EGF_3"/>
    <property type="match status" value="1"/>
</dbReference>
<dbReference type="GeneTree" id="ENSGT00940000155823"/>
<dbReference type="SUPFAM" id="SSF57184">
    <property type="entry name" value="Growth factor receptor domain"/>
    <property type="match status" value="1"/>
</dbReference>
<evidence type="ECO:0000256" key="9">
    <source>
        <dbReference type="PROSITE-ProRule" id="PRU00076"/>
    </source>
</evidence>
<dbReference type="SUPFAM" id="SSF57581">
    <property type="entry name" value="TB module/8-cys domain"/>
    <property type="match status" value="1"/>
</dbReference>
<dbReference type="InterPro" id="IPR017878">
    <property type="entry name" value="TB_dom"/>
</dbReference>
<evidence type="ECO:0000256" key="5">
    <source>
        <dbReference type="ARBA" id="ARBA00022729"/>
    </source>
</evidence>
<evidence type="ECO:0000256" key="7">
    <source>
        <dbReference type="ARBA" id="ARBA00023157"/>
    </source>
</evidence>
<evidence type="ECO:0000259" key="11">
    <source>
        <dbReference type="PROSITE" id="PS50026"/>
    </source>
</evidence>
<keyword evidence="7" id="KW-1015">Disulfide bond</keyword>
<dbReference type="Gene3D" id="3.90.290.10">
    <property type="entry name" value="TGF-beta binding (TB) domain"/>
    <property type="match status" value="1"/>
</dbReference>
<dbReference type="SMART" id="SM00181">
    <property type="entry name" value="EGF"/>
    <property type="match status" value="4"/>
</dbReference>
<dbReference type="GO" id="GO:0005509">
    <property type="term" value="F:calcium ion binding"/>
    <property type="evidence" value="ECO:0007669"/>
    <property type="project" value="InterPro"/>
</dbReference>
<organism evidence="13 14">
    <name type="scientific">Cyclopterus lumpus</name>
    <name type="common">Lumpsucker</name>
    <dbReference type="NCBI Taxonomy" id="8103"/>
    <lineage>
        <taxon>Eukaryota</taxon>
        <taxon>Metazoa</taxon>
        <taxon>Chordata</taxon>
        <taxon>Craniata</taxon>
        <taxon>Vertebrata</taxon>
        <taxon>Euteleostomi</taxon>
        <taxon>Actinopterygii</taxon>
        <taxon>Neopterygii</taxon>
        <taxon>Teleostei</taxon>
        <taxon>Neoteleostei</taxon>
        <taxon>Acanthomorphata</taxon>
        <taxon>Eupercaria</taxon>
        <taxon>Perciformes</taxon>
        <taxon>Cottioidei</taxon>
        <taxon>Cottales</taxon>
        <taxon>Cyclopteridae</taxon>
        <taxon>Cyclopterus</taxon>
    </lineage>
</organism>
<evidence type="ECO:0000256" key="3">
    <source>
        <dbReference type="ARBA" id="ARBA00022530"/>
    </source>
</evidence>
<evidence type="ECO:0000259" key="12">
    <source>
        <dbReference type="PROSITE" id="PS51364"/>
    </source>
</evidence>
<evidence type="ECO:0000256" key="6">
    <source>
        <dbReference type="ARBA" id="ARBA00022737"/>
    </source>
</evidence>
<dbReference type="InterPro" id="IPR000742">
    <property type="entry name" value="EGF"/>
</dbReference>
<evidence type="ECO:0000256" key="8">
    <source>
        <dbReference type="ARBA" id="ARBA00023180"/>
    </source>
</evidence>
<dbReference type="InterPro" id="IPR001881">
    <property type="entry name" value="EGF-like_Ca-bd_dom"/>
</dbReference>
<dbReference type="PROSITE" id="PS01186">
    <property type="entry name" value="EGF_2"/>
    <property type="match status" value="1"/>
</dbReference>
<dbReference type="Proteomes" id="UP000694565">
    <property type="component" value="Unplaced"/>
</dbReference>
<reference evidence="13" key="1">
    <citation type="submission" date="2025-08" db="UniProtKB">
        <authorList>
            <consortium name="Ensembl"/>
        </authorList>
    </citation>
    <scope>IDENTIFICATION</scope>
</reference>
<dbReference type="CDD" id="cd00054">
    <property type="entry name" value="EGF_CA"/>
    <property type="match status" value="2"/>
</dbReference>
<feature type="domain" description="EGF-like" evidence="11">
    <location>
        <begin position="307"/>
        <end position="351"/>
    </location>
</feature>
<dbReference type="InterPro" id="IPR049883">
    <property type="entry name" value="NOTCH1_EGF-like"/>
</dbReference>
<dbReference type="SMART" id="SM00179">
    <property type="entry name" value="EGF_CA"/>
    <property type="match status" value="4"/>
</dbReference>
<dbReference type="InterPro" id="IPR052080">
    <property type="entry name" value="vWF_C/EGF_Fibrillin"/>
</dbReference>
<protein>
    <recommendedName>
        <fullName evidence="15">Latent transforming growth factor beta binding protein 2</fullName>
    </recommendedName>
</protein>
<dbReference type="Ensembl" id="ENSCLMT00005033443.1">
    <property type="protein sequence ID" value="ENSCLMP00005032074.1"/>
    <property type="gene ID" value="ENSCLMG00005015463.1"/>
</dbReference>
<evidence type="ECO:0000256" key="10">
    <source>
        <dbReference type="SAM" id="MobiDB-lite"/>
    </source>
</evidence>
<evidence type="ECO:0000313" key="13">
    <source>
        <dbReference type="Ensembl" id="ENSCLMP00005032074.1"/>
    </source>
</evidence>
<proteinExistence type="predicted"/>
<keyword evidence="6" id="KW-0677">Repeat</keyword>
<dbReference type="FunFam" id="2.10.25.10:FF:000115">
    <property type="entry name" value="latent-transforming growth factor beta-binding protein 4 isoform X2"/>
    <property type="match status" value="1"/>
</dbReference>
<accession>A0A8C3G3Q8</accession>
<dbReference type="AlphaFoldDB" id="A0A8C3G3Q8"/>
<dbReference type="PROSITE" id="PS51364">
    <property type="entry name" value="TB"/>
    <property type="match status" value="1"/>
</dbReference>
<evidence type="ECO:0000313" key="14">
    <source>
        <dbReference type="Proteomes" id="UP000694565"/>
    </source>
</evidence>
<keyword evidence="5" id="KW-0732">Signal</keyword>